<keyword evidence="3" id="KW-0813">Transport</keyword>
<dbReference type="Gene3D" id="1.20.120.220">
    <property type="entry name" value="ATP synthase, F0 complex, subunit A"/>
    <property type="match status" value="1"/>
</dbReference>
<accession>A0A024FS81</accession>
<dbReference type="PRINTS" id="PR00123">
    <property type="entry name" value="ATPASEA"/>
</dbReference>
<sequence length="209" mass="23628">MFLSFESSVFMGVPMGLFIVLLLLVFMTKILSFFDYKYLINLLSYHFYSFFFPGSLMLIVLFFFIMFMNVYGLIPGTFSLSSLPLMSLGMGLIMWGGGYVYCLSKNYNGCISHFLPQGAPMFLGVLLVWIEILSWIFRPLSLGIRLMANITAGHLLMFLCGSGVFFSGSFFPLVVVFLLALAILEVGVSFIQSYVYQLLLSLYMMEGLE</sequence>
<dbReference type="PANTHER" id="PTHR11410">
    <property type="entry name" value="ATP SYNTHASE SUBUNIT A"/>
    <property type="match status" value="1"/>
</dbReference>
<evidence type="ECO:0000256" key="7">
    <source>
        <dbReference type="ARBA" id="ARBA00022989"/>
    </source>
</evidence>
<name>A0A024FS81_BOTSH</name>
<feature type="transmembrane region" description="Helical" evidence="12">
    <location>
        <begin position="12"/>
        <end position="34"/>
    </location>
</feature>
<dbReference type="CDD" id="cd00310">
    <property type="entry name" value="ATP-synt_Fo_a_6"/>
    <property type="match status" value="1"/>
</dbReference>
<comment type="similarity">
    <text evidence="2">Belongs to the ATPase A chain family.</text>
</comment>
<dbReference type="InterPro" id="IPR045083">
    <property type="entry name" value="ATP_synth_F0_asu_bact/mt"/>
</dbReference>
<dbReference type="PROSITE" id="PS00449">
    <property type="entry name" value="ATPASE_A"/>
    <property type="match status" value="1"/>
</dbReference>
<evidence type="ECO:0000256" key="1">
    <source>
        <dbReference type="ARBA" id="ARBA00004141"/>
    </source>
</evidence>
<gene>
    <name evidence="13" type="primary">atp6</name>
</gene>
<dbReference type="InterPro" id="IPR000568">
    <property type="entry name" value="ATP_synth_F0_asu"/>
</dbReference>
<evidence type="ECO:0000256" key="2">
    <source>
        <dbReference type="ARBA" id="ARBA00006810"/>
    </source>
</evidence>
<dbReference type="GO" id="GO:0005743">
    <property type="term" value="C:mitochondrial inner membrane"/>
    <property type="evidence" value="ECO:0007669"/>
    <property type="project" value="UniProtKB-SubCell"/>
</dbReference>
<feature type="transmembrane region" description="Helical" evidence="12">
    <location>
        <begin position="173"/>
        <end position="195"/>
    </location>
</feature>
<feature type="transmembrane region" description="Helical" evidence="12">
    <location>
        <begin position="83"/>
        <end position="102"/>
    </location>
</feature>
<dbReference type="GO" id="GO:0046933">
    <property type="term" value="F:proton-transporting ATP synthase activity, rotational mechanism"/>
    <property type="evidence" value="ECO:0007669"/>
    <property type="project" value="TreeGrafter"/>
</dbReference>
<dbReference type="GO" id="GO:0045259">
    <property type="term" value="C:proton-transporting ATP synthase complex"/>
    <property type="evidence" value="ECO:0007669"/>
    <property type="project" value="UniProtKB-KW"/>
</dbReference>
<evidence type="ECO:0000256" key="3">
    <source>
        <dbReference type="ARBA" id="ARBA00022448"/>
    </source>
</evidence>
<evidence type="ECO:0000256" key="6">
    <source>
        <dbReference type="ARBA" id="ARBA00022781"/>
    </source>
</evidence>
<evidence type="ECO:0000256" key="5">
    <source>
        <dbReference type="ARBA" id="ARBA00022692"/>
    </source>
</evidence>
<proteinExistence type="inferred from homology"/>
<evidence type="ECO:0000256" key="12">
    <source>
        <dbReference type="SAM" id="Phobius"/>
    </source>
</evidence>
<evidence type="ECO:0000256" key="10">
    <source>
        <dbReference type="ARBA" id="ARBA00023310"/>
    </source>
</evidence>
<keyword evidence="5 12" id="KW-0812">Transmembrane</keyword>
<geneLocation type="mitochondrion" evidence="13"/>
<evidence type="ECO:0000256" key="4">
    <source>
        <dbReference type="ARBA" id="ARBA00022547"/>
    </source>
</evidence>
<feature type="transmembrane region" description="Helical" evidence="12">
    <location>
        <begin position="114"/>
        <end position="137"/>
    </location>
</feature>
<keyword evidence="7 12" id="KW-1133">Transmembrane helix</keyword>
<organism evidence="13">
    <name type="scientific">Botryllus schlosseri</name>
    <name type="common">Golden star tunicate</name>
    <name type="synonym">Alcyonium schlosseri</name>
    <dbReference type="NCBI Taxonomy" id="30301"/>
    <lineage>
        <taxon>Eukaryota</taxon>
        <taxon>Metazoa</taxon>
        <taxon>Chordata</taxon>
        <taxon>Tunicata</taxon>
        <taxon>Ascidiacea</taxon>
        <taxon>Stolidobranchia</taxon>
        <taxon>Styelidae</taxon>
        <taxon>Botryllus</taxon>
    </lineage>
</organism>
<dbReference type="InterPro" id="IPR023011">
    <property type="entry name" value="ATP_synth_F0_asu_AS"/>
</dbReference>
<dbReference type="InterPro" id="IPR035908">
    <property type="entry name" value="F0_ATP_A_sf"/>
</dbReference>
<evidence type="ECO:0000256" key="8">
    <source>
        <dbReference type="ARBA" id="ARBA00023065"/>
    </source>
</evidence>
<feature type="transmembrane region" description="Helical" evidence="12">
    <location>
        <begin position="143"/>
        <end position="166"/>
    </location>
</feature>
<keyword evidence="10" id="KW-0066">ATP synthesis</keyword>
<dbReference type="PANTHER" id="PTHR11410:SF0">
    <property type="entry name" value="ATP SYNTHASE SUBUNIT A"/>
    <property type="match status" value="1"/>
</dbReference>
<comment type="subcellular location">
    <subcellularLocation>
        <location evidence="1">Membrane</location>
        <topology evidence="1">Multi-pass membrane protein</topology>
    </subcellularLocation>
    <subcellularLocation>
        <location evidence="11">Mitochondrion inner membrane</location>
        <topology evidence="11">Multi-pass membrane protein</topology>
    </subcellularLocation>
</comment>
<evidence type="ECO:0000256" key="11">
    <source>
        <dbReference type="RuleBase" id="RU004450"/>
    </source>
</evidence>
<dbReference type="EMBL" id="FM177702">
    <property type="protein sequence ID" value="CAQ68364.1"/>
    <property type="molecule type" value="Genomic_DNA"/>
</dbReference>
<dbReference type="AlphaFoldDB" id="A0A024FS81"/>
<dbReference type="Pfam" id="PF00119">
    <property type="entry name" value="ATP-synt_A"/>
    <property type="match status" value="1"/>
</dbReference>
<dbReference type="NCBIfam" id="TIGR01131">
    <property type="entry name" value="ATP_synt_6_or_A"/>
    <property type="match status" value="1"/>
</dbReference>
<keyword evidence="9 12" id="KW-0472">Membrane</keyword>
<feature type="transmembrane region" description="Helical" evidence="12">
    <location>
        <begin position="46"/>
        <end position="71"/>
    </location>
</feature>
<keyword evidence="13" id="KW-0496">Mitochondrion</keyword>
<keyword evidence="6" id="KW-0375">Hydrogen ion transport</keyword>
<evidence type="ECO:0000256" key="9">
    <source>
        <dbReference type="ARBA" id="ARBA00023136"/>
    </source>
</evidence>
<evidence type="ECO:0000313" key="13">
    <source>
        <dbReference type="EMBL" id="CAQ68364.1"/>
    </source>
</evidence>
<reference evidence="13" key="1">
    <citation type="journal article" date="2014" name="Genome Biol. Evol.">
        <title>Ascidian mitogenomics: comparison of evolutionary rates in closely related taxa provides evidence of ongoing speciation events.</title>
        <authorList>
            <person name="Griggio F."/>
            <person name="Voskoboynik A."/>
            <person name="Iannelli F."/>
            <person name="Justy F."/>
            <person name="Tilak M.K."/>
            <person name="Turon X."/>
            <person name="Pesole G."/>
            <person name="Douzery E.J."/>
            <person name="Mastrototaro F."/>
            <person name="Gissi C."/>
        </authorList>
    </citation>
    <scope>NUCLEOTIDE SEQUENCE</scope>
    <source>
        <strain evidence="13">VE</strain>
        <tissue evidence="13">Colony</tissue>
    </source>
</reference>
<dbReference type="SUPFAM" id="SSF81336">
    <property type="entry name" value="F1F0 ATP synthase subunit A"/>
    <property type="match status" value="1"/>
</dbReference>
<keyword evidence="8" id="KW-0406">Ion transport</keyword>
<protein>
    <recommendedName>
        <fullName evidence="11">ATP synthase subunit a</fullName>
    </recommendedName>
</protein>
<keyword evidence="4" id="KW-0138">CF(0)</keyword>